<dbReference type="InterPro" id="IPR056681">
    <property type="entry name" value="DUF7779"/>
</dbReference>
<dbReference type="InterPro" id="IPR002182">
    <property type="entry name" value="NB-ARC"/>
</dbReference>
<protein>
    <submittedName>
        <fullName evidence="4">Tetratricopeptide repeat protein</fullName>
    </submittedName>
</protein>
<proteinExistence type="predicted"/>
<dbReference type="Gene3D" id="3.40.50.300">
    <property type="entry name" value="P-loop containing nucleotide triphosphate hydrolases"/>
    <property type="match status" value="1"/>
</dbReference>
<dbReference type="InterPro" id="IPR027417">
    <property type="entry name" value="P-loop_NTPase"/>
</dbReference>
<evidence type="ECO:0000259" key="2">
    <source>
        <dbReference type="Pfam" id="PF00931"/>
    </source>
</evidence>
<feature type="compositionally biased region" description="Basic and acidic residues" evidence="1">
    <location>
        <begin position="98"/>
        <end position="116"/>
    </location>
</feature>
<dbReference type="SUPFAM" id="SSF52540">
    <property type="entry name" value="P-loop containing nucleoside triphosphate hydrolases"/>
    <property type="match status" value="1"/>
</dbReference>
<evidence type="ECO:0000313" key="5">
    <source>
        <dbReference type="Proteomes" id="UP000270697"/>
    </source>
</evidence>
<dbReference type="SUPFAM" id="SSF48452">
    <property type="entry name" value="TPR-like"/>
    <property type="match status" value="1"/>
</dbReference>
<accession>A0ABX9TJT9</accession>
<evidence type="ECO:0000256" key="1">
    <source>
        <dbReference type="SAM" id="MobiDB-lite"/>
    </source>
</evidence>
<organism evidence="4 5">
    <name type="scientific">Saccharopolyspora antimicrobica</name>
    <dbReference type="NCBI Taxonomy" id="455193"/>
    <lineage>
        <taxon>Bacteria</taxon>
        <taxon>Bacillati</taxon>
        <taxon>Actinomycetota</taxon>
        <taxon>Actinomycetes</taxon>
        <taxon>Pseudonocardiales</taxon>
        <taxon>Pseudonocardiaceae</taxon>
        <taxon>Saccharopolyspora</taxon>
    </lineage>
</organism>
<dbReference type="EMBL" id="RBXX01000002">
    <property type="protein sequence ID" value="RKT87330.1"/>
    <property type="molecule type" value="Genomic_DNA"/>
</dbReference>
<gene>
    <name evidence="4" type="ORF">ATL45_5738</name>
</gene>
<reference evidence="4 5" key="1">
    <citation type="submission" date="2018-10" db="EMBL/GenBank/DDBJ databases">
        <title>Sequencing the genomes of 1000 actinobacteria strains.</title>
        <authorList>
            <person name="Klenk H.-P."/>
        </authorList>
    </citation>
    <scope>NUCLEOTIDE SEQUENCE [LARGE SCALE GENOMIC DNA]</scope>
    <source>
        <strain evidence="4 5">DSM 45119</strain>
    </source>
</reference>
<dbReference type="Pfam" id="PF25000">
    <property type="entry name" value="DUF7779"/>
    <property type="match status" value="1"/>
</dbReference>
<feature type="region of interest" description="Disordered" evidence="1">
    <location>
        <begin position="98"/>
        <end position="118"/>
    </location>
</feature>
<feature type="domain" description="DUF7779" evidence="3">
    <location>
        <begin position="360"/>
        <end position="443"/>
    </location>
</feature>
<dbReference type="Pfam" id="PF00931">
    <property type="entry name" value="NB-ARC"/>
    <property type="match status" value="1"/>
</dbReference>
<dbReference type="InterPro" id="IPR011990">
    <property type="entry name" value="TPR-like_helical_dom_sf"/>
</dbReference>
<comment type="caution">
    <text evidence="4">The sequence shown here is derived from an EMBL/GenBank/DDBJ whole genome shotgun (WGS) entry which is preliminary data.</text>
</comment>
<keyword evidence="5" id="KW-1185">Reference proteome</keyword>
<name>A0ABX9TJT9_9PSEU</name>
<feature type="domain" description="NB-ARC" evidence="2">
    <location>
        <begin position="122"/>
        <end position="270"/>
    </location>
</feature>
<dbReference type="InterPro" id="IPR053137">
    <property type="entry name" value="NLR-like"/>
</dbReference>
<evidence type="ECO:0000259" key="3">
    <source>
        <dbReference type="Pfam" id="PF25000"/>
    </source>
</evidence>
<dbReference type="Pfam" id="PF13374">
    <property type="entry name" value="TPR_10"/>
    <property type="match status" value="1"/>
</dbReference>
<sequence>MGQAERRASFNSLSGRVFGLSVQAGEIYGDVYFHSGAQDGRAGTVWDFVSSKPGDDRETADRQAARKQVDWPVLVGVVPQLASSFQQRALSEELGTELERECSQDDKQSVPEEEQRRRRHHVLTGLGGAGKTQLAAQLAQRFIRQWRQDRDGQPLDLLVWITADSRDAIVNSYARVADKLGLPEEDDFDGDTTANRCQQFLTWMETTSRRWLIILDDLQSPRDLNGLWPPDAGHTIVTTRRRGEPAFDGRHVIEVGLFGRQESLNYFRAKLGDRYQAEDATKLADDLGHLPLALAQAAAYIATRGITCSEYRRRLADKRRRLADVFPDDEGLPDEHKTTLAATWSLSIHAANQLRPAGLARPLLELASLLDGNGIPLEVFTAPPVLDHLSAITSYEVIDAEQVEGALSNLHRLSLATRDTASWYRRLRVHALVQRTTRDDIPQHQPLDALAWCAAEALMRRWPEDIPIPGRELADNANNLERHTRRELLQGPEGAHTLLYRLGRSKGRSESPGSAVVYFERLLDESIRALGDQHTDTLIIRYALAGWRRRAGEASAAVAELEDVLAFVLARFGHQDQLTLIIRHELAHCRRADGHVSGAIAEMEELLAVHLQELGPKNTTTLITRRYLADWRAEDGDIPAAIAELEELLAAQRHALGPDHTATVKTQDDLEEWRDRGKQLAQAIGELDEIAVARLKLLTPDNTAALTLRRNLARWRDWAGDLAGAITQLEKLLTTQRQACGGENPATLLTRRHLASCRSRTGDLSGAIRELEAALEAQIQVHGTDHRSTLAVRHHVAFTRAESGDVPEGAMQLEEVLASQLQTLGPRDPDTLATRHSLIFLRGLTGDADVAITELEELLTERIAVLGPASPVTLTTRHSLAFFRGQTGDVTGAVSELETVLAAQREIRGDRHPDTLATQQDLEYWRDLN</sequence>
<dbReference type="Pfam" id="PF13424">
    <property type="entry name" value="TPR_12"/>
    <property type="match status" value="1"/>
</dbReference>
<dbReference type="Gene3D" id="1.25.40.10">
    <property type="entry name" value="Tetratricopeptide repeat domain"/>
    <property type="match status" value="2"/>
</dbReference>
<dbReference type="PANTHER" id="PTHR46082:SF6">
    <property type="entry name" value="AAA+ ATPASE DOMAIN-CONTAINING PROTEIN-RELATED"/>
    <property type="match status" value="1"/>
</dbReference>
<evidence type="ECO:0000313" key="4">
    <source>
        <dbReference type="EMBL" id="RKT87330.1"/>
    </source>
</evidence>
<dbReference type="PANTHER" id="PTHR46082">
    <property type="entry name" value="ATP/GTP-BINDING PROTEIN-RELATED"/>
    <property type="match status" value="1"/>
</dbReference>
<dbReference type="Proteomes" id="UP000270697">
    <property type="component" value="Unassembled WGS sequence"/>
</dbReference>
<dbReference type="RefSeq" id="WP_170210371.1">
    <property type="nucleotide sequence ID" value="NZ_FOUP01000033.1"/>
</dbReference>